<evidence type="ECO:0000256" key="1">
    <source>
        <dbReference type="SAM" id="SignalP"/>
    </source>
</evidence>
<feature type="domain" description="DUF732" evidence="2">
    <location>
        <begin position="27"/>
        <end position="93"/>
    </location>
</feature>
<dbReference type="PROSITE" id="PS51257">
    <property type="entry name" value="PROKAR_LIPOPROTEIN"/>
    <property type="match status" value="1"/>
</dbReference>
<dbReference type="EMBL" id="ANBP01000023">
    <property type="protein sequence ID" value="KAB7754695.1"/>
    <property type="molecule type" value="Genomic_DNA"/>
</dbReference>
<dbReference type="Pfam" id="PF05305">
    <property type="entry name" value="DUF732"/>
    <property type="match status" value="1"/>
</dbReference>
<evidence type="ECO:0000313" key="3">
    <source>
        <dbReference type="EMBL" id="KAB7754695.1"/>
    </source>
</evidence>
<evidence type="ECO:0000259" key="2">
    <source>
        <dbReference type="Pfam" id="PF05305"/>
    </source>
</evidence>
<feature type="chain" id="PRO_5024401010" description="DUF732 domain-containing protein" evidence="1">
    <location>
        <begin position="26"/>
        <end position="93"/>
    </location>
</feature>
<gene>
    <name evidence="3" type="ORF">MPHL21000_16270</name>
</gene>
<reference evidence="3 4" key="1">
    <citation type="submission" date="2012-10" db="EMBL/GenBank/DDBJ databases">
        <title>The draft sequence of the Mycobacterium pheli genome.</title>
        <authorList>
            <person name="Pettersson B.M.F."/>
            <person name="Das S."/>
            <person name="Dasgupta S."/>
            <person name="Bhattacharya A."/>
            <person name="Kirsebom L.A."/>
        </authorList>
    </citation>
    <scope>NUCLEOTIDE SEQUENCE [LARGE SCALE GENOMIC DNA]</scope>
    <source>
        <strain evidence="3 4">CCUG 21000</strain>
    </source>
</reference>
<evidence type="ECO:0000313" key="4">
    <source>
        <dbReference type="Proteomes" id="UP000325690"/>
    </source>
</evidence>
<organism evidence="3 4">
    <name type="scientific">Mycolicibacterium phlei DSM 43239 = CCUG 21000</name>
    <dbReference type="NCBI Taxonomy" id="1226750"/>
    <lineage>
        <taxon>Bacteria</taxon>
        <taxon>Bacillati</taxon>
        <taxon>Actinomycetota</taxon>
        <taxon>Actinomycetes</taxon>
        <taxon>Mycobacteriales</taxon>
        <taxon>Mycobacteriaceae</taxon>
        <taxon>Mycolicibacterium</taxon>
    </lineage>
</organism>
<name>A0A5N5UYG8_MYCPH</name>
<keyword evidence="4" id="KW-1185">Reference proteome</keyword>
<dbReference type="InterPro" id="IPR007969">
    <property type="entry name" value="DUF732"/>
</dbReference>
<feature type="signal peptide" evidence="1">
    <location>
        <begin position="1"/>
        <end position="25"/>
    </location>
</feature>
<sequence>MYRLVSSVFAAVTAITLACASPAAAEEGAYLDGLQDRYQFLTAQQLVSAGHRACTLSAAGVLAPDVVATVMDDLAIGLVPAMAIVSDAMRELC</sequence>
<protein>
    <recommendedName>
        <fullName evidence="2">DUF732 domain-containing protein</fullName>
    </recommendedName>
</protein>
<keyword evidence="1" id="KW-0732">Signal</keyword>
<proteinExistence type="predicted"/>
<dbReference type="AlphaFoldDB" id="A0A5N5UYG8"/>
<comment type="caution">
    <text evidence="3">The sequence shown here is derived from an EMBL/GenBank/DDBJ whole genome shotgun (WGS) entry which is preliminary data.</text>
</comment>
<accession>A0A5N5UYG8</accession>
<dbReference type="Proteomes" id="UP000325690">
    <property type="component" value="Unassembled WGS sequence"/>
</dbReference>